<reference evidence="3" key="1">
    <citation type="submission" date="2007-07" db="EMBL/GenBank/DDBJ databases">
        <title>PCAP assembly of the Caenorhabditis remanei genome.</title>
        <authorList>
            <consortium name="The Caenorhabditis remanei Sequencing Consortium"/>
            <person name="Wilson R.K."/>
        </authorList>
    </citation>
    <scope>NUCLEOTIDE SEQUENCE [LARGE SCALE GENOMIC DNA]</scope>
    <source>
        <strain evidence="3">PB4641</strain>
    </source>
</reference>
<keyword evidence="4" id="KW-1185">Reference proteome</keyword>
<feature type="region of interest" description="Disordered" evidence="1">
    <location>
        <begin position="257"/>
        <end position="283"/>
    </location>
</feature>
<name>E3MW54_CAERE</name>
<accession>E3MW54</accession>
<dbReference type="OrthoDB" id="5909092at2759"/>
<dbReference type="EMBL" id="DS268485">
    <property type="protein sequence ID" value="EFP10455.1"/>
    <property type="molecule type" value="Genomic_DNA"/>
</dbReference>
<feature type="domain" description="DUF38" evidence="2">
    <location>
        <begin position="67"/>
        <end position="201"/>
    </location>
</feature>
<protein>
    <recommendedName>
        <fullName evidence="2">DUF38 domain-containing protein</fullName>
    </recommendedName>
</protein>
<evidence type="ECO:0000256" key="1">
    <source>
        <dbReference type="SAM" id="MobiDB-lite"/>
    </source>
</evidence>
<dbReference type="InParanoid" id="E3MW54"/>
<gene>
    <name evidence="3" type="ORF">CRE_22925</name>
</gene>
<evidence type="ECO:0000259" key="2">
    <source>
        <dbReference type="Pfam" id="PF01827"/>
    </source>
</evidence>
<evidence type="ECO:0000313" key="4">
    <source>
        <dbReference type="Proteomes" id="UP000008281"/>
    </source>
</evidence>
<evidence type="ECO:0000313" key="3">
    <source>
        <dbReference type="EMBL" id="EFP10455.1"/>
    </source>
</evidence>
<dbReference type="AlphaFoldDB" id="E3MW54"/>
<dbReference type="HOGENOM" id="CLU_984297_0_0_1"/>
<organism evidence="4">
    <name type="scientific">Caenorhabditis remanei</name>
    <name type="common">Caenorhabditis vulgaris</name>
    <dbReference type="NCBI Taxonomy" id="31234"/>
    <lineage>
        <taxon>Eukaryota</taxon>
        <taxon>Metazoa</taxon>
        <taxon>Ecdysozoa</taxon>
        <taxon>Nematoda</taxon>
        <taxon>Chromadorea</taxon>
        <taxon>Rhabditida</taxon>
        <taxon>Rhabditina</taxon>
        <taxon>Rhabditomorpha</taxon>
        <taxon>Rhabditoidea</taxon>
        <taxon>Rhabditidae</taxon>
        <taxon>Peloderinae</taxon>
        <taxon>Caenorhabditis</taxon>
    </lineage>
</organism>
<dbReference type="Proteomes" id="UP000008281">
    <property type="component" value="Unassembled WGS sequence"/>
</dbReference>
<sequence length="283" mass="33297">MPQNFSQEDLNGEVEEKPEMTMAKVFNVPGFAEQYLDIPTSEKLRIDTLEIEDDRTSGWEPPIGLRALRNTFSQVPNKLKITNLEYCVLDESEVLMETLKAIDPEHLESLQLNFQRYVYNCNPVWEDFYNLEQWKRLKTLNLQCPGLALSDIMKFFTHVENSNLEIHSFYGVNEISKHNEVMQIIEKLLQNPNLEQFIIEASYGLKSLDFADIYASLRQYDVNCDPWVDIPYPDSDKTLMMWVETNKIWFKGPCFVEEEESSDEDDDEEETEDEDEEDDRMRD</sequence>
<dbReference type="Pfam" id="PF01827">
    <property type="entry name" value="FTH"/>
    <property type="match status" value="1"/>
</dbReference>
<proteinExistence type="predicted"/>
<dbReference type="InterPro" id="IPR002900">
    <property type="entry name" value="DUF38/FTH_CAE_spp"/>
</dbReference>
<dbReference type="eggNOG" id="ENOG502R2IF">
    <property type="taxonomic scope" value="Eukaryota"/>
</dbReference>